<dbReference type="InterPro" id="IPR052173">
    <property type="entry name" value="Beta-lactam_resp_regulator"/>
</dbReference>
<dbReference type="AlphaFoldDB" id="A0A371JD84"/>
<dbReference type="RefSeq" id="WP_094377606.1">
    <property type="nucleotide sequence ID" value="NZ_NOKA02000032.1"/>
</dbReference>
<dbReference type="SUPFAM" id="SSF56601">
    <property type="entry name" value="beta-lactamase/transpeptidase-like"/>
    <property type="match status" value="1"/>
</dbReference>
<keyword evidence="2" id="KW-1133">Transmembrane helix</keyword>
<dbReference type="PANTHER" id="PTHR34978:SF3">
    <property type="entry name" value="SLR0241 PROTEIN"/>
    <property type="match status" value="1"/>
</dbReference>
<gene>
    <name evidence="5" type="primary">blaR1</name>
    <name evidence="5" type="ORF">CG710_013765</name>
</gene>
<feature type="transmembrane region" description="Helical" evidence="2">
    <location>
        <begin position="6"/>
        <end position="29"/>
    </location>
</feature>
<proteinExistence type="inferred from homology"/>
<feature type="domain" description="Peptidase M56" evidence="4">
    <location>
        <begin position="11"/>
        <end position="309"/>
    </location>
</feature>
<accession>A0A371JD84</accession>
<dbReference type="OrthoDB" id="9762883at2"/>
<protein>
    <submittedName>
        <fullName evidence="5">BlaR1 family beta-lactam sensor/signal transducer</fullName>
    </submittedName>
</protein>
<feature type="transmembrane region" description="Helical" evidence="2">
    <location>
        <begin position="171"/>
        <end position="188"/>
    </location>
</feature>
<name>A0A371JD84_9FIRM</name>
<keyword evidence="2" id="KW-0472">Membrane</keyword>
<dbReference type="EMBL" id="NOKA02000032">
    <property type="protein sequence ID" value="RDY30646.1"/>
    <property type="molecule type" value="Genomic_DNA"/>
</dbReference>
<dbReference type="InterPro" id="IPR001460">
    <property type="entry name" value="PCN-bd_Tpept"/>
</dbReference>
<comment type="similarity">
    <text evidence="1">Belongs to the peptidase M56 family.</text>
</comment>
<comment type="caution">
    <text evidence="5">The sequence shown here is derived from an EMBL/GenBank/DDBJ whole genome shotgun (WGS) entry which is preliminary data.</text>
</comment>
<keyword evidence="6" id="KW-1185">Reference proteome</keyword>
<dbReference type="CDD" id="cd07341">
    <property type="entry name" value="M56_BlaR1_MecR1_like"/>
    <property type="match status" value="1"/>
</dbReference>
<evidence type="ECO:0000313" key="6">
    <source>
        <dbReference type="Proteomes" id="UP000216411"/>
    </source>
</evidence>
<feature type="transmembrane region" description="Helical" evidence="2">
    <location>
        <begin position="228"/>
        <end position="246"/>
    </location>
</feature>
<dbReference type="InterPro" id="IPR008756">
    <property type="entry name" value="Peptidase_M56"/>
</dbReference>
<evidence type="ECO:0000256" key="1">
    <source>
        <dbReference type="ARBA" id="ARBA00011075"/>
    </source>
</evidence>
<feature type="transmembrane region" description="Helical" evidence="2">
    <location>
        <begin position="324"/>
        <end position="345"/>
    </location>
</feature>
<evidence type="ECO:0000256" key="2">
    <source>
        <dbReference type="SAM" id="Phobius"/>
    </source>
</evidence>
<dbReference type="GO" id="GO:0008658">
    <property type="term" value="F:penicillin binding"/>
    <property type="evidence" value="ECO:0007669"/>
    <property type="project" value="InterPro"/>
</dbReference>
<evidence type="ECO:0000259" key="4">
    <source>
        <dbReference type="Pfam" id="PF05569"/>
    </source>
</evidence>
<organism evidence="5 6">
    <name type="scientific">Lachnotalea glycerini</name>
    <dbReference type="NCBI Taxonomy" id="1763509"/>
    <lineage>
        <taxon>Bacteria</taxon>
        <taxon>Bacillati</taxon>
        <taxon>Bacillota</taxon>
        <taxon>Clostridia</taxon>
        <taxon>Lachnospirales</taxon>
        <taxon>Lachnospiraceae</taxon>
        <taxon>Lachnotalea</taxon>
    </lineage>
</organism>
<dbReference type="Proteomes" id="UP000216411">
    <property type="component" value="Unassembled WGS sequence"/>
</dbReference>
<dbReference type="Pfam" id="PF05569">
    <property type="entry name" value="Peptidase_M56"/>
    <property type="match status" value="1"/>
</dbReference>
<sequence>MENFAIRFLISNLFVSIIIGILLSAKLIFKKNLSNRMQYNLWFVFLTILVVPFLPIRLVGFLQILSWIENLGSPTTFDNKIITQPTILLNAPDTTNWVNDFTLSVSRKAPSIVWLFLLGIWAVGIFVTFILIIKSYLLLHQLKKSSLPLQNREVWKLYTQCLREMNVKKEIPIYSTAFLKSPIIVGLFKPSIYLPIHLISDYNITEMRYMLLHELQHYRYKDALANHLMNLAGVIYWFNPFVWYALKEMRNDREVACDTSVLEMISENDYEAYGNTLIDFAEKVSLLPFPFASGIGGNLKQMKQRILNIASYETPSFRKKLKGIASFSLIALLLISLTPVLSIYACTENHYHWETKNETITSTDLSSYYKGYDGSFVLYDLENNVWEIYNKDYATLRSAPNSTYKIFIALFGLETGIITREQSQMKWNQEIYPFETWNTDQDLNSAMKNSVNWYFQSINSQIGFQTVKKYIQEIGYGNQDINGDFSSYWMESSLKISPIEQVNLLKKLYRNDFGFSTENVQALKDAICLSSSTQGSIYGKTGTGQVNGQNINGWFIGYIELSGHTYFFSTNIQAESDATGSKAYEITLSILSDLQIWN</sequence>
<reference evidence="5 6" key="1">
    <citation type="journal article" date="2017" name="Genome Announc.">
        <title>Draft Genome Sequence of a Sporulating and Motile Strain of Lachnotalea glycerini Isolated from Water in Quebec City, Canada.</title>
        <authorList>
            <person name="Maheux A.F."/>
            <person name="Boudreau D.K."/>
            <person name="Berube E."/>
            <person name="Boissinot M."/>
            <person name="Raymond F."/>
            <person name="Brodeur S."/>
            <person name="Corbeil J."/>
            <person name="Isabel S."/>
            <person name="Omar R.F."/>
            <person name="Bergeron M.G."/>
        </authorList>
    </citation>
    <scope>NUCLEOTIDE SEQUENCE [LARGE SCALE GENOMIC DNA]</scope>
    <source>
        <strain evidence="5 6">CCRI-19302</strain>
    </source>
</reference>
<feature type="domain" description="Penicillin-binding protein transpeptidase" evidence="3">
    <location>
        <begin position="390"/>
        <end position="590"/>
    </location>
</feature>
<evidence type="ECO:0000259" key="3">
    <source>
        <dbReference type="Pfam" id="PF00905"/>
    </source>
</evidence>
<dbReference type="Pfam" id="PF00905">
    <property type="entry name" value="Transpeptidase"/>
    <property type="match status" value="1"/>
</dbReference>
<evidence type="ECO:0000313" key="5">
    <source>
        <dbReference type="EMBL" id="RDY30646.1"/>
    </source>
</evidence>
<feature type="transmembrane region" description="Helical" evidence="2">
    <location>
        <begin position="112"/>
        <end position="139"/>
    </location>
</feature>
<dbReference type="Gene3D" id="3.40.710.10">
    <property type="entry name" value="DD-peptidase/beta-lactamase superfamily"/>
    <property type="match status" value="1"/>
</dbReference>
<dbReference type="InterPro" id="IPR012338">
    <property type="entry name" value="Beta-lactam/transpept-like"/>
</dbReference>
<keyword evidence="2" id="KW-0812">Transmembrane</keyword>
<feature type="transmembrane region" description="Helical" evidence="2">
    <location>
        <begin position="41"/>
        <end position="68"/>
    </location>
</feature>
<dbReference type="PANTHER" id="PTHR34978">
    <property type="entry name" value="POSSIBLE SENSOR-TRANSDUCER PROTEIN BLAR"/>
    <property type="match status" value="1"/>
</dbReference>
<dbReference type="NCBIfam" id="NF000326">
    <property type="entry name" value="blaR1_generic"/>
    <property type="match status" value="1"/>
</dbReference>